<comment type="caution">
    <text evidence="8">The sequence shown here is derived from an EMBL/GenBank/DDBJ whole genome shotgun (WGS) entry which is preliminary data.</text>
</comment>
<evidence type="ECO:0000259" key="7">
    <source>
        <dbReference type="PROSITE" id="PS50850"/>
    </source>
</evidence>
<feature type="transmembrane region" description="Helical" evidence="6">
    <location>
        <begin position="365"/>
        <end position="386"/>
    </location>
</feature>
<feature type="transmembrane region" description="Helical" evidence="6">
    <location>
        <begin position="185"/>
        <end position="206"/>
    </location>
</feature>
<dbReference type="GO" id="GO:0016020">
    <property type="term" value="C:membrane"/>
    <property type="evidence" value="ECO:0007669"/>
    <property type="project" value="UniProtKB-SubCell"/>
</dbReference>
<dbReference type="Gene3D" id="1.20.1250.20">
    <property type="entry name" value="MFS general substrate transporter like domains"/>
    <property type="match status" value="1"/>
</dbReference>
<proteinExistence type="inferred from homology"/>
<dbReference type="Proteomes" id="UP000799536">
    <property type="component" value="Unassembled WGS sequence"/>
</dbReference>
<dbReference type="InterPro" id="IPR020846">
    <property type="entry name" value="MFS_dom"/>
</dbReference>
<gene>
    <name evidence="8" type="ORF">GQ43DRAFT_55686</name>
</gene>
<accession>A0A9P4MV79</accession>
<feature type="domain" description="Major facilitator superfamily (MFS) profile" evidence="7">
    <location>
        <begin position="45"/>
        <end position="487"/>
    </location>
</feature>
<dbReference type="InterPro" id="IPR005828">
    <property type="entry name" value="MFS_sugar_transport-like"/>
</dbReference>
<keyword evidence="4 6" id="KW-1133">Transmembrane helix</keyword>
<name>A0A9P4MV79_9PLEO</name>
<feature type="transmembrane region" description="Helical" evidence="6">
    <location>
        <begin position="84"/>
        <end position="108"/>
    </location>
</feature>
<feature type="transmembrane region" description="Helical" evidence="6">
    <location>
        <begin position="392"/>
        <end position="411"/>
    </location>
</feature>
<dbReference type="InterPro" id="IPR050360">
    <property type="entry name" value="MFS_Sugar_Transporters"/>
</dbReference>
<comment type="similarity">
    <text evidence="2">Belongs to the major facilitator superfamily. Sugar transporter (TC 2.A.1.1) family.</text>
</comment>
<feature type="transmembrane region" description="Helical" evidence="6">
    <location>
        <begin position="42"/>
        <end position="64"/>
    </location>
</feature>
<dbReference type="GO" id="GO:0005351">
    <property type="term" value="F:carbohydrate:proton symporter activity"/>
    <property type="evidence" value="ECO:0007669"/>
    <property type="project" value="TreeGrafter"/>
</dbReference>
<evidence type="ECO:0000256" key="3">
    <source>
        <dbReference type="ARBA" id="ARBA00022692"/>
    </source>
</evidence>
<feature type="transmembrane region" description="Helical" evidence="6">
    <location>
        <begin position="120"/>
        <end position="140"/>
    </location>
</feature>
<keyword evidence="3 6" id="KW-0812">Transmembrane</keyword>
<dbReference type="SUPFAM" id="SSF103473">
    <property type="entry name" value="MFS general substrate transporter"/>
    <property type="match status" value="1"/>
</dbReference>
<dbReference type="PROSITE" id="PS50850">
    <property type="entry name" value="MFS"/>
    <property type="match status" value="1"/>
</dbReference>
<protein>
    <submittedName>
        <fullName evidence="8">Proton myo-inositol cotransporter</fullName>
    </submittedName>
</protein>
<dbReference type="PANTHER" id="PTHR48022:SF41">
    <property type="entry name" value="MAJOR FACILITATOR SUPERFAMILY (MFS) PROFILE DOMAIN-CONTAINING PROTEIN"/>
    <property type="match status" value="1"/>
</dbReference>
<evidence type="ECO:0000256" key="6">
    <source>
        <dbReference type="SAM" id="Phobius"/>
    </source>
</evidence>
<evidence type="ECO:0000256" key="1">
    <source>
        <dbReference type="ARBA" id="ARBA00004141"/>
    </source>
</evidence>
<dbReference type="AlphaFoldDB" id="A0A9P4MV79"/>
<keyword evidence="5 6" id="KW-0472">Membrane</keyword>
<dbReference type="Pfam" id="PF00083">
    <property type="entry name" value="Sugar_tr"/>
    <property type="match status" value="1"/>
</dbReference>
<feature type="transmembrane region" description="Helical" evidence="6">
    <location>
        <begin position="465"/>
        <end position="483"/>
    </location>
</feature>
<keyword evidence="9" id="KW-1185">Reference proteome</keyword>
<reference evidence="8" key="1">
    <citation type="journal article" date="2020" name="Stud. Mycol.">
        <title>101 Dothideomycetes genomes: a test case for predicting lifestyles and emergence of pathogens.</title>
        <authorList>
            <person name="Haridas S."/>
            <person name="Albert R."/>
            <person name="Binder M."/>
            <person name="Bloem J."/>
            <person name="Labutti K."/>
            <person name="Salamov A."/>
            <person name="Andreopoulos B."/>
            <person name="Baker S."/>
            <person name="Barry K."/>
            <person name="Bills G."/>
            <person name="Bluhm B."/>
            <person name="Cannon C."/>
            <person name="Castanera R."/>
            <person name="Culley D."/>
            <person name="Daum C."/>
            <person name="Ezra D."/>
            <person name="Gonzalez J."/>
            <person name="Henrissat B."/>
            <person name="Kuo A."/>
            <person name="Liang C."/>
            <person name="Lipzen A."/>
            <person name="Lutzoni F."/>
            <person name="Magnuson J."/>
            <person name="Mondo S."/>
            <person name="Nolan M."/>
            <person name="Ohm R."/>
            <person name="Pangilinan J."/>
            <person name="Park H.-J."/>
            <person name="Ramirez L."/>
            <person name="Alfaro M."/>
            <person name="Sun H."/>
            <person name="Tritt A."/>
            <person name="Yoshinaga Y."/>
            <person name="Zwiers L.-H."/>
            <person name="Turgeon B."/>
            <person name="Goodwin S."/>
            <person name="Spatafora J."/>
            <person name="Crous P."/>
            <person name="Grigoriev I."/>
        </authorList>
    </citation>
    <scope>NUCLEOTIDE SEQUENCE</scope>
    <source>
        <strain evidence="8">ATCC 74209</strain>
    </source>
</reference>
<dbReference type="PANTHER" id="PTHR48022">
    <property type="entry name" value="PLASTIDIC GLUCOSE TRANSPORTER 4"/>
    <property type="match status" value="1"/>
</dbReference>
<evidence type="ECO:0000256" key="4">
    <source>
        <dbReference type="ARBA" id="ARBA00022989"/>
    </source>
</evidence>
<evidence type="ECO:0000256" key="5">
    <source>
        <dbReference type="ARBA" id="ARBA00023136"/>
    </source>
</evidence>
<evidence type="ECO:0000256" key="2">
    <source>
        <dbReference type="ARBA" id="ARBA00010992"/>
    </source>
</evidence>
<feature type="transmembrane region" description="Helical" evidence="6">
    <location>
        <begin position="432"/>
        <end position="453"/>
    </location>
</feature>
<organism evidence="8 9">
    <name type="scientific">Delitschia confertaspora ATCC 74209</name>
    <dbReference type="NCBI Taxonomy" id="1513339"/>
    <lineage>
        <taxon>Eukaryota</taxon>
        <taxon>Fungi</taxon>
        <taxon>Dikarya</taxon>
        <taxon>Ascomycota</taxon>
        <taxon>Pezizomycotina</taxon>
        <taxon>Dothideomycetes</taxon>
        <taxon>Pleosporomycetidae</taxon>
        <taxon>Pleosporales</taxon>
        <taxon>Delitschiaceae</taxon>
        <taxon>Delitschia</taxon>
    </lineage>
</organism>
<evidence type="ECO:0000313" key="8">
    <source>
        <dbReference type="EMBL" id="KAF2200888.1"/>
    </source>
</evidence>
<dbReference type="EMBL" id="ML994000">
    <property type="protein sequence ID" value="KAF2200888.1"/>
    <property type="molecule type" value="Genomic_DNA"/>
</dbReference>
<comment type="subcellular location">
    <subcellularLocation>
        <location evidence="1">Membrane</location>
        <topology evidence="1">Multi-pass membrane protein</topology>
    </subcellularLocation>
</comment>
<feature type="transmembrane region" description="Helical" evidence="6">
    <location>
        <begin position="302"/>
        <end position="324"/>
    </location>
</feature>
<evidence type="ECO:0000313" key="9">
    <source>
        <dbReference type="Proteomes" id="UP000799536"/>
    </source>
</evidence>
<dbReference type="FunFam" id="1.20.1250.20:FF:000078">
    <property type="entry name" value="MFS maltose transporter, putative"/>
    <property type="match status" value="1"/>
</dbReference>
<sequence length="526" mass="57842">MGDSLKEKDNIAEHIEFASPCPTVVIDNDLSLWQALRKYRKVVWYCVGLTSAILLYGFDYVIVGSVSAMPSFQQDFGTKYSGKWILPSSWLALWNLSSPLGAMLGAVLGGWFQDRVGRRVSLATGSLLSALAVAVCYVSYLPDAIDSRRGLFFAGKLIQGGAIGMVMATTQTYKSEILPSVLRGPIMAFFPVFTLLGQLIGAIVIYVCLGRFRGYTVCFASQWPFSVVPMIVAVFIPESPTYLVRKGRLEEALKSQQRITEDNVNPQMVVQNIQSDIEREKREARSTYKECFQAKNLRRTTIIMFANMLPNLFGLTLLAKASYFMQVVGMGSSTSVLFLILGIVLGLLSNIVSVWVTSRYGRRPLIYSTLSVAAVLWLGMGIAGCWSGVVTIWYTAITMMLVITICSLGVWPCSYALGSETSSLHLRAKSQGIGWFISSTSTAVWGVALPYIFNPDQGDLKAKTGFIFAATCAAAAVVSWCCVPEMKGRSAREIDRMFELGLGAREFGGYVGEEGEGDERRRRQEA</sequence>
<dbReference type="InterPro" id="IPR036259">
    <property type="entry name" value="MFS_trans_sf"/>
</dbReference>
<feature type="transmembrane region" description="Helical" evidence="6">
    <location>
        <begin position="336"/>
        <end position="358"/>
    </location>
</feature>
<dbReference type="OrthoDB" id="6612291at2759"/>